<keyword evidence="6" id="KW-1185">Reference proteome</keyword>
<reference evidence="5 6" key="1">
    <citation type="submission" date="2019-08" db="EMBL/GenBank/DDBJ databases">
        <authorList>
            <person name="Peeters C."/>
        </authorList>
    </citation>
    <scope>NUCLEOTIDE SEQUENCE [LARGE SCALE GENOMIC DNA]</scope>
    <source>
        <strain evidence="5 6">LMG 31012</strain>
    </source>
</reference>
<accession>A0A5E4UA60</accession>
<dbReference type="EMBL" id="CABPSH010000003">
    <property type="protein sequence ID" value="VVD95099.1"/>
    <property type="molecule type" value="Genomic_DNA"/>
</dbReference>
<dbReference type="GO" id="GO:0003700">
    <property type="term" value="F:DNA-binding transcription factor activity"/>
    <property type="evidence" value="ECO:0007669"/>
    <property type="project" value="TreeGrafter"/>
</dbReference>
<dbReference type="GO" id="GO:0003677">
    <property type="term" value="F:DNA binding"/>
    <property type="evidence" value="ECO:0007669"/>
    <property type="project" value="UniProtKB-KW"/>
</dbReference>
<dbReference type="SMART" id="SM00346">
    <property type="entry name" value="HTH_ICLR"/>
    <property type="match status" value="1"/>
</dbReference>
<dbReference type="AlphaFoldDB" id="A0A5E4UA60"/>
<evidence type="ECO:0000259" key="4">
    <source>
        <dbReference type="PROSITE" id="PS51078"/>
    </source>
</evidence>
<dbReference type="InterPro" id="IPR036388">
    <property type="entry name" value="WH-like_DNA-bd_sf"/>
</dbReference>
<dbReference type="PANTHER" id="PTHR30136">
    <property type="entry name" value="HELIX-TURN-HELIX TRANSCRIPTIONAL REGULATOR, ICLR FAMILY"/>
    <property type="match status" value="1"/>
</dbReference>
<evidence type="ECO:0000313" key="5">
    <source>
        <dbReference type="EMBL" id="VVD95099.1"/>
    </source>
</evidence>
<dbReference type="Proteomes" id="UP000400981">
    <property type="component" value="Unassembled WGS sequence"/>
</dbReference>
<sequence>MAAGPIPLRTIAARCEMPVANVHNYLVSFQNVGVVVQEPDTGFYGLGQYAIKLGTAALQQFDVHKVARPAMAELGALTGLSVFLGVWGNKGPTIVYRVECAQRPSLWELRVGSVLPLLTSALGRNFLAHLPQHVTAAMVKEELAQQKRSTDFHGTNVPKTLTQVYALAAHTRENGFSFCHGFLPGVTTMSAPVFDQFGNIIAAVTIMGPMTELVDDPNSEAARLLKKCSISVSNAAGWAESSRTDA</sequence>
<dbReference type="GO" id="GO:0045892">
    <property type="term" value="P:negative regulation of DNA-templated transcription"/>
    <property type="evidence" value="ECO:0007669"/>
    <property type="project" value="TreeGrafter"/>
</dbReference>
<name>A0A5E4UA60_9BURK</name>
<organism evidence="5 6">
    <name type="scientific">Pandoraea eparura</name>
    <dbReference type="NCBI Taxonomy" id="2508291"/>
    <lineage>
        <taxon>Bacteria</taxon>
        <taxon>Pseudomonadati</taxon>
        <taxon>Pseudomonadota</taxon>
        <taxon>Betaproteobacteria</taxon>
        <taxon>Burkholderiales</taxon>
        <taxon>Burkholderiaceae</taxon>
        <taxon>Pandoraea</taxon>
    </lineage>
</organism>
<dbReference type="Gene3D" id="3.30.450.40">
    <property type="match status" value="1"/>
</dbReference>
<evidence type="ECO:0000256" key="2">
    <source>
        <dbReference type="ARBA" id="ARBA00023125"/>
    </source>
</evidence>
<dbReference type="SUPFAM" id="SSF46785">
    <property type="entry name" value="Winged helix' DNA-binding domain"/>
    <property type="match status" value="1"/>
</dbReference>
<dbReference type="InterPro" id="IPR005471">
    <property type="entry name" value="Tscrpt_reg_IclR_N"/>
</dbReference>
<dbReference type="Gene3D" id="1.10.10.10">
    <property type="entry name" value="Winged helix-like DNA-binding domain superfamily/Winged helix DNA-binding domain"/>
    <property type="match status" value="1"/>
</dbReference>
<dbReference type="InterPro" id="IPR014757">
    <property type="entry name" value="Tscrpt_reg_IclR_C"/>
</dbReference>
<evidence type="ECO:0000256" key="1">
    <source>
        <dbReference type="ARBA" id="ARBA00023015"/>
    </source>
</evidence>
<evidence type="ECO:0000256" key="3">
    <source>
        <dbReference type="ARBA" id="ARBA00023163"/>
    </source>
</evidence>
<dbReference type="InterPro" id="IPR029016">
    <property type="entry name" value="GAF-like_dom_sf"/>
</dbReference>
<keyword evidence="2 5" id="KW-0238">DNA-binding</keyword>
<keyword evidence="3" id="KW-0804">Transcription</keyword>
<gene>
    <name evidence="5" type="primary">yiaJ_2</name>
    <name evidence="5" type="ORF">PEP31012_01808</name>
</gene>
<dbReference type="SUPFAM" id="SSF55781">
    <property type="entry name" value="GAF domain-like"/>
    <property type="match status" value="1"/>
</dbReference>
<dbReference type="PROSITE" id="PS51078">
    <property type="entry name" value="ICLR_ED"/>
    <property type="match status" value="1"/>
</dbReference>
<dbReference type="PANTHER" id="PTHR30136:SF8">
    <property type="entry name" value="TRANSCRIPTIONAL REGULATORY PROTEIN"/>
    <property type="match status" value="1"/>
</dbReference>
<dbReference type="InterPro" id="IPR050707">
    <property type="entry name" value="HTH_MetabolicPath_Reg"/>
</dbReference>
<dbReference type="Pfam" id="PF01614">
    <property type="entry name" value="IclR_C"/>
    <property type="match status" value="1"/>
</dbReference>
<dbReference type="Pfam" id="PF09339">
    <property type="entry name" value="HTH_IclR"/>
    <property type="match status" value="1"/>
</dbReference>
<dbReference type="InterPro" id="IPR036390">
    <property type="entry name" value="WH_DNA-bd_sf"/>
</dbReference>
<keyword evidence="1" id="KW-0805">Transcription regulation</keyword>
<feature type="domain" description="IclR-ED" evidence="4">
    <location>
        <begin position="49"/>
        <end position="238"/>
    </location>
</feature>
<evidence type="ECO:0000313" key="6">
    <source>
        <dbReference type="Proteomes" id="UP000400981"/>
    </source>
</evidence>
<protein>
    <submittedName>
        <fullName evidence="5">DNA-binding transcriptional repressor YiaJ</fullName>
    </submittedName>
</protein>
<proteinExistence type="predicted"/>